<dbReference type="EMBL" id="JBHTEF010000001">
    <property type="protein sequence ID" value="MFC7582180.1"/>
    <property type="molecule type" value="Genomic_DNA"/>
</dbReference>
<feature type="domain" description="Phosphatidic acid phosphatase type 2/haloperoxidase" evidence="3">
    <location>
        <begin position="124"/>
        <end position="254"/>
    </location>
</feature>
<dbReference type="SMART" id="SM00014">
    <property type="entry name" value="acidPPc"/>
    <property type="match status" value="1"/>
</dbReference>
<evidence type="ECO:0000256" key="2">
    <source>
        <dbReference type="SAM" id="Phobius"/>
    </source>
</evidence>
<reference evidence="5" key="1">
    <citation type="journal article" date="2019" name="Int. J. Syst. Evol. Microbiol.">
        <title>The Global Catalogue of Microorganisms (GCM) 10K type strain sequencing project: providing services to taxonomists for standard genome sequencing and annotation.</title>
        <authorList>
            <consortium name="The Broad Institute Genomics Platform"/>
            <consortium name="The Broad Institute Genome Sequencing Center for Infectious Disease"/>
            <person name="Wu L."/>
            <person name="Ma J."/>
        </authorList>
    </citation>
    <scope>NUCLEOTIDE SEQUENCE [LARGE SCALE GENOMIC DNA]</scope>
    <source>
        <strain evidence="5">CCUG 56698</strain>
    </source>
</reference>
<gene>
    <name evidence="4" type="ORF">ACFQWG_13355</name>
</gene>
<keyword evidence="2" id="KW-0812">Transmembrane</keyword>
<evidence type="ECO:0000313" key="5">
    <source>
        <dbReference type="Proteomes" id="UP001596527"/>
    </source>
</evidence>
<keyword evidence="2" id="KW-1133">Transmembrane helix</keyword>
<evidence type="ECO:0000313" key="4">
    <source>
        <dbReference type="EMBL" id="MFC7582180.1"/>
    </source>
</evidence>
<evidence type="ECO:0000259" key="3">
    <source>
        <dbReference type="SMART" id="SM00014"/>
    </source>
</evidence>
<keyword evidence="2" id="KW-0472">Membrane</keyword>
<keyword evidence="5" id="KW-1185">Reference proteome</keyword>
<feature type="transmembrane region" description="Helical" evidence="2">
    <location>
        <begin position="269"/>
        <end position="292"/>
    </location>
</feature>
<feature type="transmembrane region" description="Helical" evidence="2">
    <location>
        <begin position="73"/>
        <end position="99"/>
    </location>
</feature>
<feature type="transmembrane region" description="Helical" evidence="2">
    <location>
        <begin position="239"/>
        <end position="257"/>
    </location>
</feature>
<dbReference type="Proteomes" id="UP001596527">
    <property type="component" value="Unassembled WGS sequence"/>
</dbReference>
<dbReference type="RefSeq" id="WP_380976072.1">
    <property type="nucleotide sequence ID" value="NZ_JBHTEF010000001.1"/>
</dbReference>
<name>A0ABW2SQQ8_9ACTO</name>
<organism evidence="4 5">
    <name type="scientific">Schaalia naturae</name>
    <dbReference type="NCBI Taxonomy" id="635203"/>
    <lineage>
        <taxon>Bacteria</taxon>
        <taxon>Bacillati</taxon>
        <taxon>Actinomycetota</taxon>
        <taxon>Actinomycetes</taxon>
        <taxon>Actinomycetales</taxon>
        <taxon>Actinomycetaceae</taxon>
        <taxon>Schaalia</taxon>
    </lineage>
</organism>
<dbReference type="InterPro" id="IPR000326">
    <property type="entry name" value="PAP2/HPO"/>
</dbReference>
<comment type="caution">
    <text evidence="4">The sequence shown here is derived from an EMBL/GenBank/DDBJ whole genome shotgun (WGS) entry which is preliminary data.</text>
</comment>
<feature type="compositionally biased region" description="Gly residues" evidence="1">
    <location>
        <begin position="38"/>
        <end position="49"/>
    </location>
</feature>
<dbReference type="SUPFAM" id="SSF48317">
    <property type="entry name" value="Acid phosphatase/Vanadium-dependent haloperoxidase"/>
    <property type="match status" value="1"/>
</dbReference>
<feature type="transmembrane region" description="Helical" evidence="2">
    <location>
        <begin position="191"/>
        <end position="209"/>
    </location>
</feature>
<feature type="transmembrane region" description="Helical" evidence="2">
    <location>
        <begin position="216"/>
        <end position="233"/>
    </location>
</feature>
<feature type="compositionally biased region" description="Basic and acidic residues" evidence="1">
    <location>
        <begin position="11"/>
        <end position="27"/>
    </location>
</feature>
<sequence>MSGTSHGGGAAHDRRPHDDPASGEGRRKAAASSSSRAGAGGPGAAGGGDSHAQGPRAYAPRPPGYSARLVRRVAMVLAFVVATVVVMRVALSTTWGQAIDTMLMESAMTWDGALGALESVVEGIISVPALVIVSAIVAAVALLRRRPTLAGRAVAMVAGANATTQLLQHVLDRPDLGVTTAVANSLPSGHTTVAMSVALALVMVAPMWFREPAAWAGWGWASVTGVTVMVSAWHRPSDVVTALLVTGVWALALTPLEQRDRHAAVAQRVMGIAALVLLVLGVAGTLAATAGVDLVGAAAPGGGVGNYGFADFLAHGGWRTRLLSVSAAAGVVGVAGIVIHEVDRLSWS</sequence>
<dbReference type="Pfam" id="PF01569">
    <property type="entry name" value="PAP2"/>
    <property type="match status" value="1"/>
</dbReference>
<dbReference type="Gene3D" id="1.20.144.10">
    <property type="entry name" value="Phosphatidic acid phosphatase type 2/haloperoxidase"/>
    <property type="match status" value="1"/>
</dbReference>
<feature type="compositionally biased region" description="Gly residues" evidence="1">
    <location>
        <begin position="1"/>
        <end position="10"/>
    </location>
</feature>
<dbReference type="InterPro" id="IPR036938">
    <property type="entry name" value="PAP2/HPO_sf"/>
</dbReference>
<proteinExistence type="predicted"/>
<accession>A0ABW2SQQ8</accession>
<feature type="region of interest" description="Disordered" evidence="1">
    <location>
        <begin position="1"/>
        <end position="59"/>
    </location>
</feature>
<protein>
    <submittedName>
        <fullName evidence="4">Phosphatase PAP2 family protein</fullName>
    </submittedName>
</protein>
<evidence type="ECO:0000256" key="1">
    <source>
        <dbReference type="SAM" id="MobiDB-lite"/>
    </source>
</evidence>
<feature type="transmembrane region" description="Helical" evidence="2">
    <location>
        <begin position="322"/>
        <end position="342"/>
    </location>
</feature>
<feature type="transmembrane region" description="Helical" evidence="2">
    <location>
        <begin position="149"/>
        <end position="171"/>
    </location>
</feature>
<feature type="transmembrane region" description="Helical" evidence="2">
    <location>
        <begin position="119"/>
        <end position="142"/>
    </location>
</feature>